<keyword evidence="4" id="KW-1185">Reference proteome</keyword>
<feature type="domain" description="Phage shock protein PspC N-terminal" evidence="2">
    <location>
        <begin position="14"/>
        <end position="78"/>
    </location>
</feature>
<dbReference type="EMBL" id="CP036290">
    <property type="protein sequence ID" value="QDU86191.1"/>
    <property type="molecule type" value="Genomic_DNA"/>
</dbReference>
<keyword evidence="1" id="KW-0812">Transmembrane</keyword>
<proteinExistence type="predicted"/>
<evidence type="ECO:0000256" key="1">
    <source>
        <dbReference type="SAM" id="Phobius"/>
    </source>
</evidence>
<feature type="transmembrane region" description="Helical" evidence="1">
    <location>
        <begin position="48"/>
        <end position="75"/>
    </location>
</feature>
<dbReference type="AlphaFoldDB" id="A0A518D3Z5"/>
<name>A0A518D3Z5_9BACT</name>
<sequence length="84" mass="9158">MLPPVDEVAARRPRLLTTRDGALFAGLVSGVARYFGLDAGLLRVPLGLVFLVGLLFWWPLALALGVLYLALWLAIPQEDALRDS</sequence>
<evidence type="ECO:0000313" key="4">
    <source>
        <dbReference type="Proteomes" id="UP000319342"/>
    </source>
</evidence>
<reference evidence="3 4" key="1">
    <citation type="submission" date="2019-02" db="EMBL/GenBank/DDBJ databases">
        <title>Deep-cultivation of Planctomycetes and their phenomic and genomic characterization uncovers novel biology.</title>
        <authorList>
            <person name="Wiegand S."/>
            <person name="Jogler M."/>
            <person name="Boedeker C."/>
            <person name="Pinto D."/>
            <person name="Vollmers J."/>
            <person name="Rivas-Marin E."/>
            <person name="Kohn T."/>
            <person name="Peeters S.H."/>
            <person name="Heuer A."/>
            <person name="Rast P."/>
            <person name="Oberbeckmann S."/>
            <person name="Bunk B."/>
            <person name="Jeske O."/>
            <person name="Meyerdierks A."/>
            <person name="Storesund J.E."/>
            <person name="Kallscheuer N."/>
            <person name="Luecker S."/>
            <person name="Lage O.M."/>
            <person name="Pohl T."/>
            <person name="Merkel B.J."/>
            <person name="Hornburger P."/>
            <person name="Mueller R.-W."/>
            <person name="Bruemmer F."/>
            <person name="Labrenz M."/>
            <person name="Spormann A.M."/>
            <person name="Op den Camp H."/>
            <person name="Overmann J."/>
            <person name="Amann R."/>
            <person name="Jetten M.S.M."/>
            <person name="Mascher T."/>
            <person name="Medema M.H."/>
            <person name="Devos D.P."/>
            <person name="Kaster A.-K."/>
            <person name="Ovreas L."/>
            <person name="Rohde M."/>
            <person name="Galperin M.Y."/>
            <person name="Jogler C."/>
        </authorList>
    </citation>
    <scope>NUCLEOTIDE SEQUENCE [LARGE SCALE GENOMIC DNA]</scope>
    <source>
        <strain evidence="3 4">Pla163</strain>
    </source>
</reference>
<keyword evidence="1" id="KW-1133">Transmembrane helix</keyword>
<evidence type="ECO:0000313" key="3">
    <source>
        <dbReference type="EMBL" id="QDU86191.1"/>
    </source>
</evidence>
<organism evidence="3 4">
    <name type="scientific">Rohdeia mirabilis</name>
    <dbReference type="NCBI Taxonomy" id="2528008"/>
    <lineage>
        <taxon>Bacteria</taxon>
        <taxon>Pseudomonadati</taxon>
        <taxon>Planctomycetota</taxon>
        <taxon>Planctomycetia</taxon>
        <taxon>Planctomycetia incertae sedis</taxon>
        <taxon>Rohdeia</taxon>
    </lineage>
</organism>
<accession>A0A518D3Z5</accession>
<dbReference type="Proteomes" id="UP000319342">
    <property type="component" value="Chromosome"/>
</dbReference>
<gene>
    <name evidence="3" type="ORF">Pla163_33410</name>
</gene>
<keyword evidence="1" id="KW-0472">Membrane</keyword>
<evidence type="ECO:0000259" key="2">
    <source>
        <dbReference type="Pfam" id="PF04024"/>
    </source>
</evidence>
<feature type="transmembrane region" description="Helical" evidence="1">
    <location>
        <begin position="21"/>
        <end position="42"/>
    </location>
</feature>
<protein>
    <submittedName>
        <fullName evidence="3">PspC domain protein</fullName>
    </submittedName>
</protein>
<dbReference type="Pfam" id="PF04024">
    <property type="entry name" value="PspC"/>
    <property type="match status" value="1"/>
</dbReference>
<dbReference type="InterPro" id="IPR007168">
    <property type="entry name" value="Phageshock_PspC_N"/>
</dbReference>